<evidence type="ECO:0000313" key="3">
    <source>
        <dbReference type="Proteomes" id="UP000015105"/>
    </source>
</evidence>
<feature type="compositionally biased region" description="Basic and acidic residues" evidence="1">
    <location>
        <begin position="52"/>
        <end position="74"/>
    </location>
</feature>
<proteinExistence type="predicted"/>
<accession>A0A453B913</accession>
<reference evidence="2" key="3">
    <citation type="journal article" date="2017" name="Nature">
        <title>Genome sequence of the progenitor of the wheat D genome Aegilops tauschii.</title>
        <authorList>
            <person name="Luo M.C."/>
            <person name="Gu Y.Q."/>
            <person name="Puiu D."/>
            <person name="Wang H."/>
            <person name="Twardziok S.O."/>
            <person name="Deal K.R."/>
            <person name="Huo N."/>
            <person name="Zhu T."/>
            <person name="Wang L."/>
            <person name="Wang Y."/>
            <person name="McGuire P.E."/>
            <person name="Liu S."/>
            <person name="Long H."/>
            <person name="Ramasamy R.K."/>
            <person name="Rodriguez J.C."/>
            <person name="Van S.L."/>
            <person name="Yuan L."/>
            <person name="Wang Z."/>
            <person name="Xia Z."/>
            <person name="Xiao L."/>
            <person name="Anderson O.D."/>
            <person name="Ouyang S."/>
            <person name="Liang Y."/>
            <person name="Zimin A.V."/>
            <person name="Pertea G."/>
            <person name="Qi P."/>
            <person name="Bennetzen J.L."/>
            <person name="Dai X."/>
            <person name="Dawson M.W."/>
            <person name="Muller H.G."/>
            <person name="Kugler K."/>
            <person name="Rivarola-Duarte L."/>
            <person name="Spannagl M."/>
            <person name="Mayer K.F.X."/>
            <person name="Lu F.H."/>
            <person name="Bevan M.W."/>
            <person name="Leroy P."/>
            <person name="Li P."/>
            <person name="You F.M."/>
            <person name="Sun Q."/>
            <person name="Liu Z."/>
            <person name="Lyons E."/>
            <person name="Wicker T."/>
            <person name="Salzberg S.L."/>
            <person name="Devos K.M."/>
            <person name="Dvorak J."/>
        </authorList>
    </citation>
    <scope>NUCLEOTIDE SEQUENCE [LARGE SCALE GENOMIC DNA]</scope>
    <source>
        <strain evidence="2">cv. AL8/78</strain>
    </source>
</reference>
<keyword evidence="3" id="KW-1185">Reference proteome</keyword>
<dbReference type="Gramene" id="AET2Gv20421500.1">
    <property type="protein sequence ID" value="AET2Gv20421500.1"/>
    <property type="gene ID" value="AET2Gv20421500"/>
</dbReference>
<name>A0A453B913_AEGTS</name>
<dbReference type="Proteomes" id="UP000015105">
    <property type="component" value="Chromosome 2D"/>
</dbReference>
<organism evidence="2 3">
    <name type="scientific">Aegilops tauschii subsp. strangulata</name>
    <name type="common">Goatgrass</name>
    <dbReference type="NCBI Taxonomy" id="200361"/>
    <lineage>
        <taxon>Eukaryota</taxon>
        <taxon>Viridiplantae</taxon>
        <taxon>Streptophyta</taxon>
        <taxon>Embryophyta</taxon>
        <taxon>Tracheophyta</taxon>
        <taxon>Spermatophyta</taxon>
        <taxon>Magnoliopsida</taxon>
        <taxon>Liliopsida</taxon>
        <taxon>Poales</taxon>
        <taxon>Poaceae</taxon>
        <taxon>BOP clade</taxon>
        <taxon>Pooideae</taxon>
        <taxon>Triticodae</taxon>
        <taxon>Triticeae</taxon>
        <taxon>Triticinae</taxon>
        <taxon>Aegilops</taxon>
    </lineage>
</organism>
<feature type="region of interest" description="Disordered" evidence="1">
    <location>
        <begin position="41"/>
        <end position="74"/>
    </location>
</feature>
<evidence type="ECO:0000313" key="2">
    <source>
        <dbReference type="EnsemblPlants" id="AET2Gv20421500.1"/>
    </source>
</evidence>
<reference evidence="3" key="1">
    <citation type="journal article" date="2014" name="Science">
        <title>Ancient hybridizations among the ancestral genomes of bread wheat.</title>
        <authorList>
            <consortium name="International Wheat Genome Sequencing Consortium,"/>
            <person name="Marcussen T."/>
            <person name="Sandve S.R."/>
            <person name="Heier L."/>
            <person name="Spannagl M."/>
            <person name="Pfeifer M."/>
            <person name="Jakobsen K.S."/>
            <person name="Wulff B.B."/>
            <person name="Steuernagel B."/>
            <person name="Mayer K.F."/>
            <person name="Olsen O.A."/>
        </authorList>
    </citation>
    <scope>NUCLEOTIDE SEQUENCE [LARGE SCALE GENOMIC DNA]</scope>
    <source>
        <strain evidence="3">cv. AL8/78</strain>
    </source>
</reference>
<reference evidence="2" key="4">
    <citation type="submission" date="2019-03" db="UniProtKB">
        <authorList>
            <consortium name="EnsemblPlants"/>
        </authorList>
    </citation>
    <scope>IDENTIFICATION</scope>
</reference>
<dbReference type="AlphaFoldDB" id="A0A453B913"/>
<reference evidence="3" key="2">
    <citation type="journal article" date="2017" name="Nat. Plants">
        <title>The Aegilops tauschii genome reveals multiple impacts of transposons.</title>
        <authorList>
            <person name="Zhao G."/>
            <person name="Zou C."/>
            <person name="Li K."/>
            <person name="Wang K."/>
            <person name="Li T."/>
            <person name="Gao L."/>
            <person name="Zhang X."/>
            <person name="Wang H."/>
            <person name="Yang Z."/>
            <person name="Liu X."/>
            <person name="Jiang W."/>
            <person name="Mao L."/>
            <person name="Kong X."/>
            <person name="Jiao Y."/>
            <person name="Jia J."/>
        </authorList>
    </citation>
    <scope>NUCLEOTIDE SEQUENCE [LARGE SCALE GENOMIC DNA]</scope>
    <source>
        <strain evidence="3">cv. AL8/78</strain>
    </source>
</reference>
<evidence type="ECO:0000256" key="1">
    <source>
        <dbReference type="SAM" id="MobiDB-lite"/>
    </source>
</evidence>
<sequence>MEDCGVIHSWPGKSSSSSSSLLLSIAGLPMADEPPRALARNRRPLGVCGRAGGERATGRRGRGDERKREEGWSRGVERSAVVGAVSHPPAATVRVSGLPCASRGFLLLFSPHFCGAAGKSRAVG</sequence>
<protein>
    <submittedName>
        <fullName evidence="2">Uncharacterized protein</fullName>
    </submittedName>
</protein>
<reference evidence="2" key="5">
    <citation type="journal article" date="2021" name="G3 (Bethesda)">
        <title>Aegilops tauschii genome assembly Aet v5.0 features greater sequence contiguity and improved annotation.</title>
        <authorList>
            <person name="Wang L."/>
            <person name="Zhu T."/>
            <person name="Rodriguez J.C."/>
            <person name="Deal K.R."/>
            <person name="Dubcovsky J."/>
            <person name="McGuire P.E."/>
            <person name="Lux T."/>
            <person name="Spannagl M."/>
            <person name="Mayer K.F.X."/>
            <person name="Baldrich P."/>
            <person name="Meyers B.C."/>
            <person name="Huo N."/>
            <person name="Gu Y.Q."/>
            <person name="Zhou H."/>
            <person name="Devos K.M."/>
            <person name="Bennetzen J.L."/>
            <person name="Unver T."/>
            <person name="Budak H."/>
            <person name="Gulick P.J."/>
            <person name="Galiba G."/>
            <person name="Kalapos B."/>
            <person name="Nelson D.R."/>
            <person name="Li P."/>
            <person name="You F.M."/>
            <person name="Luo M.C."/>
            <person name="Dvorak J."/>
        </authorList>
    </citation>
    <scope>NUCLEOTIDE SEQUENCE [LARGE SCALE GENOMIC DNA]</scope>
    <source>
        <strain evidence="2">cv. AL8/78</strain>
    </source>
</reference>
<dbReference type="EnsemblPlants" id="AET2Gv20421500.1">
    <property type="protein sequence ID" value="AET2Gv20421500.1"/>
    <property type="gene ID" value="AET2Gv20421500"/>
</dbReference>